<comment type="function">
    <text evidence="13">Catalyzes the conversion of 4-hydroxy-tetrahydrodipicolinate (HTPA) to tetrahydrodipicolinate.</text>
</comment>
<feature type="active site" description="Proton donor/acceptor" evidence="13">
    <location>
        <position position="130"/>
    </location>
</feature>
<evidence type="ECO:0000256" key="3">
    <source>
        <dbReference type="ARBA" id="ARBA00022605"/>
    </source>
</evidence>
<dbReference type="NCBIfam" id="TIGR00036">
    <property type="entry name" value="dapB"/>
    <property type="match status" value="1"/>
</dbReference>
<protein>
    <recommendedName>
        <fullName evidence="10 13">4-hydroxy-tetrahydrodipicolinate reductase</fullName>
        <shortName evidence="13">HTPA reductase</shortName>
        <ecNumber evidence="10 13">1.17.1.8</ecNumber>
    </recommendedName>
</protein>
<evidence type="ECO:0000313" key="17">
    <source>
        <dbReference type="Proteomes" id="UP001497416"/>
    </source>
</evidence>
<evidence type="ECO:0000256" key="11">
    <source>
        <dbReference type="ARBA" id="ARBA00049080"/>
    </source>
</evidence>
<dbReference type="GO" id="GO:0008839">
    <property type="term" value="F:4-hydroxy-tetrahydrodipicolinate reductase"/>
    <property type="evidence" value="ECO:0007669"/>
    <property type="project" value="UniProtKB-EC"/>
</dbReference>
<comment type="catalytic activity">
    <reaction evidence="12 13">
        <text>(S)-2,3,4,5-tetrahydrodipicolinate + NAD(+) + H2O = (2S,4S)-4-hydroxy-2,3,4,5-tetrahydrodipicolinate + NADH + H(+)</text>
        <dbReference type="Rhea" id="RHEA:35323"/>
        <dbReference type="ChEBI" id="CHEBI:15377"/>
        <dbReference type="ChEBI" id="CHEBI:15378"/>
        <dbReference type="ChEBI" id="CHEBI:16845"/>
        <dbReference type="ChEBI" id="CHEBI:57540"/>
        <dbReference type="ChEBI" id="CHEBI:57945"/>
        <dbReference type="ChEBI" id="CHEBI:67139"/>
        <dbReference type="EC" id="1.17.1.8"/>
    </reaction>
</comment>
<dbReference type="Proteomes" id="UP001497416">
    <property type="component" value="Unassembled WGS sequence"/>
</dbReference>
<dbReference type="PANTHER" id="PTHR20836">
    <property type="entry name" value="DIHYDRODIPICOLINATE REDUCTASE"/>
    <property type="match status" value="1"/>
</dbReference>
<dbReference type="InterPro" id="IPR022663">
    <property type="entry name" value="DapB_C"/>
</dbReference>
<evidence type="ECO:0000259" key="15">
    <source>
        <dbReference type="Pfam" id="PF05173"/>
    </source>
</evidence>
<dbReference type="EC" id="1.17.1.8" evidence="10 13"/>
<dbReference type="PANTHER" id="PTHR20836:SF0">
    <property type="entry name" value="4-HYDROXY-TETRAHYDRODIPICOLINATE REDUCTASE 1, CHLOROPLASTIC-RELATED"/>
    <property type="match status" value="1"/>
</dbReference>
<evidence type="ECO:0000256" key="5">
    <source>
        <dbReference type="ARBA" id="ARBA00022915"/>
    </source>
</evidence>
<evidence type="ECO:0000256" key="1">
    <source>
        <dbReference type="ARBA" id="ARBA00006642"/>
    </source>
</evidence>
<dbReference type="SUPFAM" id="SSF55347">
    <property type="entry name" value="Glyceraldehyde-3-phosphate dehydrogenase-like, C-terminal domain"/>
    <property type="match status" value="1"/>
</dbReference>
<comment type="subunit">
    <text evidence="13">Homotetramer.</text>
</comment>
<dbReference type="InterPro" id="IPR036291">
    <property type="entry name" value="NAD(P)-bd_dom_sf"/>
</dbReference>
<feature type="active site" description="Proton donor" evidence="13">
    <location>
        <position position="134"/>
    </location>
</feature>
<organism evidence="16 17">
    <name type="scientific">Tenacibaculum platacis</name>
    <dbReference type="NCBI Taxonomy" id="3137852"/>
    <lineage>
        <taxon>Bacteria</taxon>
        <taxon>Pseudomonadati</taxon>
        <taxon>Bacteroidota</taxon>
        <taxon>Flavobacteriia</taxon>
        <taxon>Flavobacteriales</taxon>
        <taxon>Flavobacteriaceae</taxon>
        <taxon>Tenacibaculum</taxon>
    </lineage>
</organism>
<keyword evidence="2 13" id="KW-0963">Cytoplasm</keyword>
<dbReference type="Pfam" id="PF05173">
    <property type="entry name" value="DapB_C"/>
    <property type="match status" value="1"/>
</dbReference>
<dbReference type="PIRSF" id="PIRSF000161">
    <property type="entry name" value="DHPR"/>
    <property type="match status" value="1"/>
</dbReference>
<comment type="catalytic activity">
    <reaction evidence="11 13">
        <text>(S)-2,3,4,5-tetrahydrodipicolinate + NADP(+) + H2O = (2S,4S)-4-hydroxy-2,3,4,5-tetrahydrodipicolinate + NADPH + H(+)</text>
        <dbReference type="Rhea" id="RHEA:35331"/>
        <dbReference type="ChEBI" id="CHEBI:15377"/>
        <dbReference type="ChEBI" id="CHEBI:15378"/>
        <dbReference type="ChEBI" id="CHEBI:16845"/>
        <dbReference type="ChEBI" id="CHEBI:57783"/>
        <dbReference type="ChEBI" id="CHEBI:58349"/>
        <dbReference type="ChEBI" id="CHEBI:67139"/>
        <dbReference type="EC" id="1.17.1.8"/>
    </reaction>
</comment>
<comment type="pathway">
    <text evidence="9 13">Amino-acid biosynthesis; L-lysine biosynthesis via DAP pathway; (S)-tetrahydrodipicolinate from L-aspartate: step 4/4.</text>
</comment>
<evidence type="ECO:0000256" key="6">
    <source>
        <dbReference type="ARBA" id="ARBA00023002"/>
    </source>
</evidence>
<evidence type="ECO:0000313" key="16">
    <source>
        <dbReference type="EMBL" id="CAL2093662.1"/>
    </source>
</evidence>
<gene>
    <name evidence="13 16" type="primary">dapB</name>
    <name evidence="16" type="ORF">T190607A01A_50249</name>
</gene>
<name>A0ABM9P637_9FLAO</name>
<dbReference type="InterPro" id="IPR022664">
    <property type="entry name" value="DapB_N_CS"/>
</dbReference>
<keyword evidence="3 13" id="KW-0028">Amino-acid biosynthesis</keyword>
<dbReference type="HAMAP" id="MF_00102">
    <property type="entry name" value="DapB"/>
    <property type="match status" value="1"/>
</dbReference>
<dbReference type="SUPFAM" id="SSF51735">
    <property type="entry name" value="NAD(P)-binding Rossmann-fold domains"/>
    <property type="match status" value="1"/>
</dbReference>
<feature type="binding site" evidence="13">
    <location>
        <begin position="70"/>
        <end position="72"/>
    </location>
    <ligand>
        <name>NAD(+)</name>
        <dbReference type="ChEBI" id="CHEBI:57540"/>
    </ligand>
</feature>
<dbReference type="CDD" id="cd02274">
    <property type="entry name" value="DHDPR_N"/>
    <property type="match status" value="1"/>
</dbReference>
<feature type="binding site" evidence="13">
    <location>
        <position position="131"/>
    </location>
    <ligand>
        <name>(S)-2,3,4,5-tetrahydrodipicolinate</name>
        <dbReference type="ChEBI" id="CHEBI:16845"/>
    </ligand>
</feature>
<comment type="caution">
    <text evidence="13">Lacks conserved residue(s) required for the propagation of feature annotation.</text>
</comment>
<dbReference type="Gene3D" id="3.40.50.720">
    <property type="entry name" value="NAD(P)-binding Rossmann-like Domain"/>
    <property type="match status" value="1"/>
</dbReference>
<evidence type="ECO:0000259" key="14">
    <source>
        <dbReference type="Pfam" id="PF01113"/>
    </source>
</evidence>
<dbReference type="Gene3D" id="3.30.360.10">
    <property type="entry name" value="Dihydrodipicolinate Reductase, domain 2"/>
    <property type="match status" value="1"/>
</dbReference>
<feature type="binding site" evidence="13">
    <location>
        <position position="34"/>
    </location>
    <ligand>
        <name>NADP(+)</name>
        <dbReference type="ChEBI" id="CHEBI:58349"/>
    </ligand>
</feature>
<dbReference type="EMBL" id="CAXIXY010000007">
    <property type="protein sequence ID" value="CAL2093662.1"/>
    <property type="molecule type" value="Genomic_DNA"/>
</dbReference>
<comment type="similarity">
    <text evidence="1 13">Belongs to the DapB family.</text>
</comment>
<sequence length="233" mass="25545">MKLALLGYGRMGKEIEKIALERGHEIVITSNGEKAYDITKADVAIDFSVPTSAYNNISTCIENNVPVVSGTTGWLDKYNDAVELCKEKKGGFIYASNFSLGVNIFFALNEKLAAMMNPQKQYNLDIEEIHHTKKLDAPSGTAITLAEGIINNSDKQKWELDGESTNELIPITAVRTPDVPGTHTINYNSEVDSIEIKHTAHNRKGFALGAVVAAEWLIGKEGVYSMRDVLNIG</sequence>
<evidence type="ECO:0000256" key="12">
    <source>
        <dbReference type="ARBA" id="ARBA00049396"/>
    </source>
</evidence>
<feature type="binding site" evidence="13">
    <location>
        <begin position="95"/>
        <end position="98"/>
    </location>
    <ligand>
        <name>NAD(+)</name>
        <dbReference type="ChEBI" id="CHEBI:57540"/>
    </ligand>
</feature>
<comment type="caution">
    <text evidence="16">The sequence shown here is derived from an EMBL/GenBank/DDBJ whole genome shotgun (WGS) entry which is preliminary data.</text>
</comment>
<keyword evidence="17" id="KW-1185">Reference proteome</keyword>
<proteinExistence type="inferred from homology"/>
<keyword evidence="5 13" id="KW-0220">Diaminopimelate biosynthesis</keyword>
<dbReference type="InterPro" id="IPR000846">
    <property type="entry name" value="DapB_N"/>
</dbReference>
<dbReference type="RefSeq" id="WP_348713662.1">
    <property type="nucleotide sequence ID" value="NZ_CAXIXY010000007.1"/>
</dbReference>
<accession>A0ABM9P637</accession>
<feature type="binding site" evidence="13">
    <location>
        <position position="33"/>
    </location>
    <ligand>
        <name>NAD(+)</name>
        <dbReference type="ChEBI" id="CHEBI:57540"/>
    </ligand>
</feature>
<keyword evidence="8 13" id="KW-0457">Lysine biosynthesis</keyword>
<evidence type="ECO:0000256" key="4">
    <source>
        <dbReference type="ARBA" id="ARBA00022857"/>
    </source>
</evidence>
<reference evidence="16 17" key="1">
    <citation type="submission" date="2024-05" db="EMBL/GenBank/DDBJ databases">
        <authorList>
            <person name="Duchaud E."/>
        </authorList>
    </citation>
    <scope>NUCLEOTIDE SEQUENCE [LARGE SCALE GENOMIC DNA]</scope>
    <source>
        <strain evidence="16">Ena-SAMPLE-TAB-13-05-2024-13:56:06:370-140302</strain>
    </source>
</reference>
<evidence type="ECO:0000256" key="7">
    <source>
        <dbReference type="ARBA" id="ARBA00023027"/>
    </source>
</evidence>
<keyword evidence="7 13" id="KW-0520">NAD</keyword>
<keyword evidence="6 13" id="KW-0560">Oxidoreductase</keyword>
<comment type="caution">
    <text evidence="13">Was originally thought to be a dihydrodipicolinate reductase (DHDPR), catalyzing the conversion of dihydrodipicolinate to tetrahydrodipicolinate. However, it was shown in E.coli that the substrate of the enzymatic reaction is not dihydrodipicolinate (DHDP) but in fact (2S,4S)-4-hydroxy-2,3,4,5-tetrahydrodipicolinic acid (HTPA), the product released by the DapA-catalyzed reaction.</text>
</comment>
<feature type="domain" description="Dihydrodipicolinate reductase C-terminal" evidence="15">
    <location>
        <begin position="101"/>
        <end position="230"/>
    </location>
</feature>
<evidence type="ECO:0000256" key="13">
    <source>
        <dbReference type="HAMAP-Rule" id="MF_00102"/>
    </source>
</evidence>
<dbReference type="PROSITE" id="PS01298">
    <property type="entry name" value="DAPB"/>
    <property type="match status" value="1"/>
</dbReference>
<evidence type="ECO:0000256" key="10">
    <source>
        <dbReference type="ARBA" id="ARBA00038983"/>
    </source>
</evidence>
<keyword evidence="4 13" id="KW-0521">NADP</keyword>
<feature type="binding site" evidence="13">
    <location>
        <begin position="140"/>
        <end position="141"/>
    </location>
    <ligand>
        <name>(S)-2,3,4,5-tetrahydrodipicolinate</name>
        <dbReference type="ChEBI" id="CHEBI:16845"/>
    </ligand>
</feature>
<evidence type="ECO:0000256" key="8">
    <source>
        <dbReference type="ARBA" id="ARBA00023154"/>
    </source>
</evidence>
<evidence type="ECO:0000256" key="2">
    <source>
        <dbReference type="ARBA" id="ARBA00022490"/>
    </source>
</evidence>
<evidence type="ECO:0000256" key="9">
    <source>
        <dbReference type="ARBA" id="ARBA00037922"/>
    </source>
</evidence>
<dbReference type="Pfam" id="PF01113">
    <property type="entry name" value="DapB_N"/>
    <property type="match status" value="1"/>
</dbReference>
<feature type="domain" description="Dihydrodipicolinate reductase N-terminal" evidence="14">
    <location>
        <begin position="1"/>
        <end position="98"/>
    </location>
</feature>
<dbReference type="InterPro" id="IPR023940">
    <property type="entry name" value="DHDPR_bac"/>
</dbReference>
<comment type="subcellular location">
    <subcellularLocation>
        <location evidence="13">Cytoplasm</location>
    </subcellularLocation>
</comment>